<comment type="similarity">
    <text evidence="1">Belongs to the CdaR family.</text>
</comment>
<evidence type="ECO:0000313" key="5">
    <source>
        <dbReference type="Proteomes" id="UP000297385"/>
    </source>
</evidence>
<dbReference type="AlphaFoldDB" id="A0A4Y8MGD2"/>
<dbReference type="InterPro" id="IPR041522">
    <property type="entry name" value="CdaR_GGDEF"/>
</dbReference>
<organism evidence="4 5">
    <name type="scientific">Paraburkholderia dipogonis</name>
    <dbReference type="NCBI Taxonomy" id="1211383"/>
    <lineage>
        <taxon>Bacteria</taxon>
        <taxon>Pseudomonadati</taxon>
        <taxon>Pseudomonadota</taxon>
        <taxon>Betaproteobacteria</taxon>
        <taxon>Burkholderiales</taxon>
        <taxon>Burkholderiaceae</taxon>
        <taxon>Paraburkholderia</taxon>
    </lineage>
</organism>
<dbReference type="InterPro" id="IPR042070">
    <property type="entry name" value="PucR_C-HTH_sf"/>
</dbReference>
<dbReference type="InterPro" id="IPR025736">
    <property type="entry name" value="PucR_C-HTH_dom"/>
</dbReference>
<comment type="caution">
    <text evidence="4">The sequence shown here is derived from an EMBL/GenBank/DDBJ whole genome shotgun (WGS) entry which is preliminary data.</text>
</comment>
<evidence type="ECO:0000313" key="4">
    <source>
        <dbReference type="EMBL" id="TFE36509.1"/>
    </source>
</evidence>
<dbReference type="Pfam" id="PF17853">
    <property type="entry name" value="GGDEF_2"/>
    <property type="match status" value="1"/>
</dbReference>
<evidence type="ECO:0000256" key="1">
    <source>
        <dbReference type="ARBA" id="ARBA00006754"/>
    </source>
</evidence>
<evidence type="ECO:0000259" key="3">
    <source>
        <dbReference type="Pfam" id="PF17853"/>
    </source>
</evidence>
<dbReference type="Gene3D" id="1.10.10.2840">
    <property type="entry name" value="PucR C-terminal helix-turn-helix domain"/>
    <property type="match status" value="1"/>
</dbReference>
<dbReference type="Pfam" id="PF13556">
    <property type="entry name" value="HTH_30"/>
    <property type="match status" value="1"/>
</dbReference>
<accession>A0A4Y8MGD2</accession>
<feature type="domain" description="CdaR GGDEF-like" evidence="3">
    <location>
        <begin position="194"/>
        <end position="303"/>
    </location>
</feature>
<proteinExistence type="inferred from homology"/>
<dbReference type="PANTHER" id="PTHR33744:SF1">
    <property type="entry name" value="DNA-BINDING TRANSCRIPTIONAL ACTIVATOR ADER"/>
    <property type="match status" value="1"/>
</dbReference>
<name>A0A4Y8MGD2_9BURK</name>
<protein>
    <submittedName>
        <fullName evidence="4">PucR family transcriptional regulator</fullName>
    </submittedName>
</protein>
<dbReference type="Proteomes" id="UP000297385">
    <property type="component" value="Unassembled WGS sequence"/>
</dbReference>
<dbReference type="EMBL" id="SNVI01000008">
    <property type="protein sequence ID" value="TFE36509.1"/>
    <property type="molecule type" value="Genomic_DNA"/>
</dbReference>
<sequence>MSQKLAHSGPHNWPLPSSRVQELLRQGAEIALNAPAEWLLELDQASLAADMVLTDPVLLAAARRINRSGLIHWAAANMENPGTPVPRYISADMLSSARELVRRDATDLMFSAARSSQSAAWQRWMDIAFSLTKDPQELRELLEVSALSIAAFIDVNMEGISEFMRAEREERVRGTHADRRELVTLIVEGTAISAQQVSRRLGYTLEQTHHAAVIWSEEPDTELGGLEKAAEALARCADTRQSLAVMANTATLWVWVHGGQPVDLATLQRIVKVLPGVRMAVASAGAGTEGFRHAHLDALATQRLLGRLQAGTGVVHADNMRLVSSLTQHMESAQQFITHTLGGLATADERLRQALYTFLETGCNATEAAKKLHTHRNTLLRRLERAEDLLPRPLPQYRVHVAAALEVLRWTSGERL</sequence>
<dbReference type="RefSeq" id="WP_134466610.1">
    <property type="nucleotide sequence ID" value="NZ_SNVI01000008.1"/>
</dbReference>
<evidence type="ECO:0000259" key="2">
    <source>
        <dbReference type="Pfam" id="PF13556"/>
    </source>
</evidence>
<reference evidence="4 5" key="1">
    <citation type="submission" date="2019-03" db="EMBL/GenBank/DDBJ databases">
        <title>Complete Genome Sequence of Paraburkholderia dipogonis ICMP 19430T, a Nitrogen-fixing Symbiont of the South African Invasive Legume Dipogon lignosus in New Zealand.</title>
        <authorList>
            <person name="De Meyer S.E."/>
        </authorList>
    </citation>
    <scope>NUCLEOTIDE SEQUENCE [LARGE SCALE GENOMIC DNA]</scope>
    <source>
        <strain evidence="4 5">ICMP 19430</strain>
    </source>
</reference>
<dbReference type="InterPro" id="IPR051448">
    <property type="entry name" value="CdaR-like_regulators"/>
</dbReference>
<feature type="domain" description="PucR C-terminal helix-turn-helix" evidence="2">
    <location>
        <begin position="351"/>
        <end position="405"/>
    </location>
</feature>
<gene>
    <name evidence="4" type="ORF">E2553_43020</name>
</gene>
<dbReference type="PANTHER" id="PTHR33744">
    <property type="entry name" value="CARBOHYDRATE DIACID REGULATOR"/>
    <property type="match status" value="1"/>
</dbReference>